<name>J3PHX8_GAET3</name>
<keyword evidence="1" id="KW-0812">Transmembrane</keyword>
<reference evidence="2" key="3">
    <citation type="submission" date="2010-09" db="EMBL/GenBank/DDBJ databases">
        <title>Annotation of Gaeumannomyces graminis var. tritici R3-111a-1.</title>
        <authorList>
            <consortium name="The Broad Institute Genome Sequencing Platform"/>
            <person name="Ma L.-J."/>
            <person name="Dead R."/>
            <person name="Young S.K."/>
            <person name="Zeng Q."/>
            <person name="Gargeya S."/>
            <person name="Fitzgerald M."/>
            <person name="Haas B."/>
            <person name="Abouelleil A."/>
            <person name="Alvarado L."/>
            <person name="Arachchi H.M."/>
            <person name="Berlin A."/>
            <person name="Brown A."/>
            <person name="Chapman S.B."/>
            <person name="Chen Z."/>
            <person name="Dunbar C."/>
            <person name="Freedman E."/>
            <person name="Gearin G."/>
            <person name="Gellesch M."/>
            <person name="Goldberg J."/>
            <person name="Griggs A."/>
            <person name="Gujja S."/>
            <person name="Heiman D."/>
            <person name="Howarth C."/>
            <person name="Larson L."/>
            <person name="Lui A."/>
            <person name="MacDonald P.J.P."/>
            <person name="Mehta T."/>
            <person name="Montmayeur A."/>
            <person name="Murphy C."/>
            <person name="Neiman D."/>
            <person name="Pearson M."/>
            <person name="Priest M."/>
            <person name="Roberts A."/>
            <person name="Saif S."/>
            <person name="Shea T."/>
            <person name="Shenoy N."/>
            <person name="Sisk P."/>
            <person name="Stolte C."/>
            <person name="Sykes S."/>
            <person name="Yandava C."/>
            <person name="Wortman J."/>
            <person name="Nusbaum C."/>
            <person name="Birren B."/>
        </authorList>
    </citation>
    <scope>NUCLEOTIDE SEQUENCE</scope>
    <source>
        <strain evidence="2">R3-111a-1</strain>
    </source>
</reference>
<dbReference type="GeneID" id="20353567"/>
<evidence type="ECO:0000313" key="3">
    <source>
        <dbReference type="EnsemblFungi" id="EJT69490"/>
    </source>
</evidence>
<gene>
    <name evidence="3" type="primary">20353567</name>
    <name evidence="2" type="ORF">GGTG_13109</name>
</gene>
<organism evidence="2">
    <name type="scientific">Gaeumannomyces tritici (strain R3-111a-1)</name>
    <name type="common">Wheat and barley take-all root rot fungus</name>
    <name type="synonym">Gaeumannomyces graminis var. tritici</name>
    <dbReference type="NCBI Taxonomy" id="644352"/>
    <lineage>
        <taxon>Eukaryota</taxon>
        <taxon>Fungi</taxon>
        <taxon>Dikarya</taxon>
        <taxon>Ascomycota</taxon>
        <taxon>Pezizomycotina</taxon>
        <taxon>Sordariomycetes</taxon>
        <taxon>Sordariomycetidae</taxon>
        <taxon>Magnaporthales</taxon>
        <taxon>Magnaporthaceae</taxon>
        <taxon>Gaeumannomyces</taxon>
    </lineage>
</organism>
<reference evidence="4" key="1">
    <citation type="submission" date="2010-07" db="EMBL/GenBank/DDBJ databases">
        <title>The genome sequence of Gaeumannomyces graminis var. tritici strain R3-111a-1.</title>
        <authorList>
            <consortium name="The Broad Institute Genome Sequencing Platform"/>
            <person name="Ma L.-J."/>
            <person name="Dead R."/>
            <person name="Young S."/>
            <person name="Zeng Q."/>
            <person name="Koehrsen M."/>
            <person name="Alvarado L."/>
            <person name="Berlin A."/>
            <person name="Chapman S.B."/>
            <person name="Chen Z."/>
            <person name="Freedman E."/>
            <person name="Gellesch M."/>
            <person name="Goldberg J."/>
            <person name="Griggs A."/>
            <person name="Gujja S."/>
            <person name="Heilman E.R."/>
            <person name="Heiman D."/>
            <person name="Hepburn T."/>
            <person name="Howarth C."/>
            <person name="Jen D."/>
            <person name="Larson L."/>
            <person name="Mehta T."/>
            <person name="Neiman D."/>
            <person name="Pearson M."/>
            <person name="Roberts A."/>
            <person name="Saif S."/>
            <person name="Shea T."/>
            <person name="Shenoy N."/>
            <person name="Sisk P."/>
            <person name="Stolte C."/>
            <person name="Sykes S."/>
            <person name="Walk T."/>
            <person name="White J."/>
            <person name="Yandava C."/>
            <person name="Haas B."/>
            <person name="Nusbaum C."/>
            <person name="Birren B."/>
        </authorList>
    </citation>
    <scope>NUCLEOTIDE SEQUENCE [LARGE SCALE GENOMIC DNA]</scope>
    <source>
        <strain evidence="4">R3-111a-1</strain>
    </source>
</reference>
<proteinExistence type="predicted"/>
<dbReference type="HOGENOM" id="CLU_1677997_0_0_1"/>
<sequence>MESGAPGTTTRCTSLSGSAFPAPASIIEGRGVLEHLANVRRQPSNGPGPSQDLENAWNDFQDTRNAARTGITVISVGAIVGIIIGAVAFIALIVAICLLCKRRRRVARGAGSAANEFRYGAGWGGGHKEGHPYPHHHYGGHPNPVVNNVNPAAHTTVPAASYGAAHI</sequence>
<feature type="transmembrane region" description="Helical" evidence="1">
    <location>
        <begin position="71"/>
        <end position="99"/>
    </location>
</feature>
<dbReference type="eggNOG" id="ENOG502RNFG">
    <property type="taxonomic scope" value="Eukaryota"/>
</dbReference>
<evidence type="ECO:0000313" key="4">
    <source>
        <dbReference type="Proteomes" id="UP000006039"/>
    </source>
</evidence>
<keyword evidence="1" id="KW-0472">Membrane</keyword>
<dbReference type="EnsemblFungi" id="EJT69490">
    <property type="protein sequence ID" value="EJT69490"/>
    <property type="gene ID" value="GGTG_13109"/>
</dbReference>
<dbReference type="VEuPathDB" id="FungiDB:GGTG_13109"/>
<accession>J3PHX8</accession>
<reference evidence="2" key="2">
    <citation type="submission" date="2010-07" db="EMBL/GenBank/DDBJ databases">
        <authorList>
            <consortium name="The Broad Institute Genome Sequencing Platform"/>
            <consortium name="Broad Institute Genome Sequencing Center for Infectious Disease"/>
            <person name="Ma L.-J."/>
            <person name="Dead R."/>
            <person name="Young S."/>
            <person name="Zeng Q."/>
            <person name="Koehrsen M."/>
            <person name="Alvarado L."/>
            <person name="Berlin A."/>
            <person name="Chapman S.B."/>
            <person name="Chen Z."/>
            <person name="Freedman E."/>
            <person name="Gellesch M."/>
            <person name="Goldberg J."/>
            <person name="Griggs A."/>
            <person name="Gujja S."/>
            <person name="Heilman E.R."/>
            <person name="Heiman D."/>
            <person name="Hepburn T."/>
            <person name="Howarth C."/>
            <person name="Jen D."/>
            <person name="Larson L."/>
            <person name="Mehta T."/>
            <person name="Neiman D."/>
            <person name="Pearson M."/>
            <person name="Roberts A."/>
            <person name="Saif S."/>
            <person name="Shea T."/>
            <person name="Shenoy N."/>
            <person name="Sisk P."/>
            <person name="Stolte C."/>
            <person name="Sykes S."/>
            <person name="Walk T."/>
            <person name="White J."/>
            <person name="Yandava C."/>
            <person name="Haas B."/>
            <person name="Nusbaum C."/>
            <person name="Birren B."/>
        </authorList>
    </citation>
    <scope>NUCLEOTIDE SEQUENCE</scope>
    <source>
        <strain evidence="2">R3-111a-1</strain>
    </source>
</reference>
<keyword evidence="1" id="KW-1133">Transmembrane helix</keyword>
<keyword evidence="4" id="KW-1185">Reference proteome</keyword>
<reference evidence="3" key="5">
    <citation type="submission" date="2018-04" db="UniProtKB">
        <authorList>
            <consortium name="EnsemblFungi"/>
        </authorList>
    </citation>
    <scope>IDENTIFICATION</scope>
    <source>
        <strain evidence="3">R3-111a-1</strain>
    </source>
</reference>
<dbReference type="RefSeq" id="XP_009229275.1">
    <property type="nucleotide sequence ID" value="XM_009231011.1"/>
</dbReference>
<reference evidence="3" key="4">
    <citation type="journal article" date="2015" name="G3 (Bethesda)">
        <title>Genome sequences of three phytopathogenic species of the Magnaporthaceae family of fungi.</title>
        <authorList>
            <person name="Okagaki L.H."/>
            <person name="Nunes C.C."/>
            <person name="Sailsbery J."/>
            <person name="Clay B."/>
            <person name="Brown D."/>
            <person name="John T."/>
            <person name="Oh Y."/>
            <person name="Young N."/>
            <person name="Fitzgerald M."/>
            <person name="Haas B.J."/>
            <person name="Zeng Q."/>
            <person name="Young S."/>
            <person name="Adiconis X."/>
            <person name="Fan L."/>
            <person name="Levin J.Z."/>
            <person name="Mitchell T.K."/>
            <person name="Okubara P.A."/>
            <person name="Farman M.L."/>
            <person name="Kohn L.M."/>
            <person name="Birren B."/>
            <person name="Ma L.-J."/>
            <person name="Dean R.A."/>
        </authorList>
    </citation>
    <scope>NUCLEOTIDE SEQUENCE</scope>
    <source>
        <strain evidence="3">R3-111a-1</strain>
    </source>
</reference>
<dbReference type="Proteomes" id="UP000006039">
    <property type="component" value="Unassembled WGS sequence"/>
</dbReference>
<dbReference type="EMBL" id="GL385404">
    <property type="protein sequence ID" value="EJT69490.1"/>
    <property type="molecule type" value="Genomic_DNA"/>
</dbReference>
<protein>
    <submittedName>
        <fullName evidence="2 3">Uncharacterized protein</fullName>
    </submittedName>
</protein>
<evidence type="ECO:0000313" key="2">
    <source>
        <dbReference type="EMBL" id="EJT69490.1"/>
    </source>
</evidence>
<evidence type="ECO:0000256" key="1">
    <source>
        <dbReference type="SAM" id="Phobius"/>
    </source>
</evidence>
<dbReference type="AlphaFoldDB" id="J3PHX8"/>